<gene>
    <name evidence="2" type="ORF">Tco_1028499</name>
</gene>
<accession>A0ABQ5G208</accession>
<evidence type="ECO:0000313" key="2">
    <source>
        <dbReference type="EMBL" id="GJT69213.1"/>
    </source>
</evidence>
<evidence type="ECO:0000313" key="3">
    <source>
        <dbReference type="Proteomes" id="UP001151760"/>
    </source>
</evidence>
<feature type="compositionally biased region" description="Polar residues" evidence="1">
    <location>
        <begin position="28"/>
        <end position="39"/>
    </location>
</feature>
<organism evidence="2 3">
    <name type="scientific">Tanacetum coccineum</name>
    <dbReference type="NCBI Taxonomy" id="301880"/>
    <lineage>
        <taxon>Eukaryota</taxon>
        <taxon>Viridiplantae</taxon>
        <taxon>Streptophyta</taxon>
        <taxon>Embryophyta</taxon>
        <taxon>Tracheophyta</taxon>
        <taxon>Spermatophyta</taxon>
        <taxon>Magnoliopsida</taxon>
        <taxon>eudicotyledons</taxon>
        <taxon>Gunneridae</taxon>
        <taxon>Pentapetalae</taxon>
        <taxon>asterids</taxon>
        <taxon>campanulids</taxon>
        <taxon>Asterales</taxon>
        <taxon>Asteraceae</taxon>
        <taxon>Asteroideae</taxon>
        <taxon>Anthemideae</taxon>
        <taxon>Anthemidinae</taxon>
        <taxon>Tanacetum</taxon>
    </lineage>
</organism>
<reference evidence="2" key="2">
    <citation type="submission" date="2022-01" db="EMBL/GenBank/DDBJ databases">
        <authorList>
            <person name="Yamashiro T."/>
            <person name="Shiraishi A."/>
            <person name="Satake H."/>
            <person name="Nakayama K."/>
        </authorList>
    </citation>
    <scope>NUCLEOTIDE SEQUENCE</scope>
</reference>
<keyword evidence="3" id="KW-1185">Reference proteome</keyword>
<proteinExistence type="predicted"/>
<comment type="caution">
    <text evidence="2">The sequence shown here is derived from an EMBL/GenBank/DDBJ whole genome shotgun (WGS) entry which is preliminary data.</text>
</comment>
<feature type="compositionally biased region" description="Low complexity" evidence="1">
    <location>
        <begin position="1"/>
        <end position="21"/>
    </location>
</feature>
<dbReference type="Proteomes" id="UP001151760">
    <property type="component" value="Unassembled WGS sequence"/>
</dbReference>
<sequence length="100" mass="10696">MSTSAKDSSKPSSSFSSASSKKGGRKAPTNSTNIPTSNPYDLLSQEFDHENYTSVGDPNLVHNVLESEEEVEVVFDETTNLLSSSITGASTYTAPDVFKT</sequence>
<name>A0ABQ5G208_9ASTR</name>
<dbReference type="EMBL" id="BQNB010017968">
    <property type="protein sequence ID" value="GJT69213.1"/>
    <property type="molecule type" value="Genomic_DNA"/>
</dbReference>
<feature type="region of interest" description="Disordered" evidence="1">
    <location>
        <begin position="1"/>
        <end position="56"/>
    </location>
</feature>
<evidence type="ECO:0000256" key="1">
    <source>
        <dbReference type="SAM" id="MobiDB-lite"/>
    </source>
</evidence>
<reference evidence="2" key="1">
    <citation type="journal article" date="2022" name="Int. J. Mol. Sci.">
        <title>Draft Genome of Tanacetum Coccineum: Genomic Comparison of Closely Related Tanacetum-Family Plants.</title>
        <authorList>
            <person name="Yamashiro T."/>
            <person name="Shiraishi A."/>
            <person name="Nakayama K."/>
            <person name="Satake H."/>
        </authorList>
    </citation>
    <scope>NUCLEOTIDE SEQUENCE</scope>
</reference>
<protein>
    <submittedName>
        <fullName evidence="2">Uncharacterized protein</fullName>
    </submittedName>
</protein>